<feature type="transmembrane region" description="Helical" evidence="1">
    <location>
        <begin position="407"/>
        <end position="425"/>
    </location>
</feature>
<feature type="transmembrane region" description="Helical" evidence="1">
    <location>
        <begin position="303"/>
        <end position="325"/>
    </location>
</feature>
<feature type="transmembrane region" description="Helical" evidence="1">
    <location>
        <begin position="130"/>
        <end position="149"/>
    </location>
</feature>
<feature type="transmembrane region" description="Helical" evidence="1">
    <location>
        <begin position="613"/>
        <end position="632"/>
    </location>
</feature>
<feature type="transmembrane region" description="Helical" evidence="1">
    <location>
        <begin position="243"/>
        <end position="263"/>
    </location>
</feature>
<feature type="transmembrane region" description="Helical" evidence="1">
    <location>
        <begin position="553"/>
        <end position="571"/>
    </location>
</feature>
<keyword evidence="1" id="KW-1133">Transmembrane helix</keyword>
<keyword evidence="1" id="KW-0812">Transmembrane</keyword>
<feature type="transmembrane region" description="Helical" evidence="1">
    <location>
        <begin position="652"/>
        <end position="670"/>
    </location>
</feature>
<feature type="transmembrane region" description="Helical" evidence="1">
    <location>
        <begin position="381"/>
        <end position="400"/>
    </location>
</feature>
<feature type="domain" description="DUF2157" evidence="2">
    <location>
        <begin position="12"/>
        <end position="123"/>
    </location>
</feature>
<keyword evidence="1" id="KW-0472">Membrane</keyword>
<feature type="transmembrane region" description="Helical" evidence="1">
    <location>
        <begin position="161"/>
        <end position="182"/>
    </location>
</feature>
<proteinExistence type="predicted"/>
<dbReference type="Proteomes" id="UP000253872">
    <property type="component" value="Unassembled WGS sequence"/>
</dbReference>
<dbReference type="Pfam" id="PF14345">
    <property type="entry name" value="GDYXXLXY"/>
    <property type="match status" value="1"/>
</dbReference>
<feature type="transmembrane region" description="Helical" evidence="1">
    <location>
        <begin position="45"/>
        <end position="63"/>
    </location>
</feature>
<feature type="transmembrane region" description="Helical" evidence="1">
    <location>
        <begin position="437"/>
        <end position="456"/>
    </location>
</feature>
<accession>A0A369YIR4</accession>
<feature type="transmembrane region" description="Helical" evidence="1">
    <location>
        <begin position="518"/>
        <end position="541"/>
    </location>
</feature>
<evidence type="ECO:0000313" key="3">
    <source>
        <dbReference type="EMBL" id="RDE70289.1"/>
    </source>
</evidence>
<feature type="transmembrane region" description="Helical" evidence="1">
    <location>
        <begin position="75"/>
        <end position="99"/>
    </location>
</feature>
<dbReference type="STRING" id="1035839.GCA_000238795_01908"/>
<feature type="transmembrane region" description="Helical" evidence="1">
    <location>
        <begin position="219"/>
        <end position="236"/>
    </location>
</feature>
<feature type="transmembrane region" description="Helical" evidence="1">
    <location>
        <begin position="331"/>
        <end position="349"/>
    </location>
</feature>
<evidence type="ECO:0000259" key="2">
    <source>
        <dbReference type="Pfam" id="PF09925"/>
    </source>
</evidence>
<protein>
    <submittedName>
        <fullName evidence="3">DUF2157 domain-containing protein</fullName>
    </submittedName>
</protein>
<feature type="transmembrane region" description="Helical" evidence="1">
    <location>
        <begin position="194"/>
        <end position="213"/>
    </location>
</feature>
<feature type="transmembrane region" description="Helical" evidence="1">
    <location>
        <begin position="105"/>
        <end position="123"/>
    </location>
</feature>
<name>A0A369YIR4_9PAST</name>
<feature type="transmembrane region" description="Helical" evidence="1">
    <location>
        <begin position="269"/>
        <end position="291"/>
    </location>
</feature>
<feature type="transmembrane region" description="Helical" evidence="1">
    <location>
        <begin position="356"/>
        <end position="375"/>
    </location>
</feature>
<feature type="transmembrane region" description="Helical" evidence="1">
    <location>
        <begin position="12"/>
        <end position="33"/>
    </location>
</feature>
<reference evidence="3 4" key="1">
    <citation type="submission" date="2018-05" db="EMBL/GenBank/DDBJ databases">
        <title>Draft Genome Sequences for a Diverse set of 7 Haemophilus Species.</title>
        <authorList>
            <person name="Nichols M."/>
            <person name="Topaz N."/>
            <person name="Wang X."/>
            <person name="Wang X."/>
            <person name="Boxrud D."/>
        </authorList>
    </citation>
    <scope>NUCLEOTIDE SEQUENCE [LARGE SCALE GENOMIC DNA]</scope>
    <source>
        <strain evidence="3 4">C2002001239</strain>
    </source>
</reference>
<comment type="caution">
    <text evidence="3">The sequence shown here is derived from an EMBL/GenBank/DDBJ whole genome shotgun (WGS) entry which is preliminary data.</text>
</comment>
<dbReference type="RefSeq" id="WP_111403788.1">
    <property type="nucleotide sequence ID" value="NZ_QEPN01000008.1"/>
</dbReference>
<dbReference type="InterPro" id="IPR018677">
    <property type="entry name" value="DUF2157"/>
</dbReference>
<dbReference type="Pfam" id="PF09925">
    <property type="entry name" value="DUF2157"/>
    <property type="match status" value="1"/>
</dbReference>
<organism evidence="3 4">
    <name type="scientific">Haemophilus sputorum</name>
    <dbReference type="NCBI Taxonomy" id="1078480"/>
    <lineage>
        <taxon>Bacteria</taxon>
        <taxon>Pseudomonadati</taxon>
        <taxon>Pseudomonadota</taxon>
        <taxon>Gammaproteobacteria</taxon>
        <taxon>Pasteurellales</taxon>
        <taxon>Pasteurellaceae</taxon>
        <taxon>Haemophilus</taxon>
    </lineage>
</organism>
<dbReference type="InterPro" id="IPR025833">
    <property type="entry name" value="GDYXXLXY"/>
</dbReference>
<sequence>MIFKMSWQRYLSIIFLALGVGQLGLALISWVAANWQHWSIFQKLYSVQALVVLLMLVTQYSIYRSRNNPVANKNWLSQFSSLLLAVSFGGLFALFGQSYQTGADIWELFALWSLVQLPLLFYFANIGSAILFICTLNLALLFFLEYHFIPTLHWSNNLDWSVRFVSQLPVALLNLVIIVICERWGHLLNDHHRTTARFANIALILSWCRVVIFGIDENTLAITILVYAIGFIYYFVRRDILLAVLYFIGMIGMGDTWIIMSSSDFTGGLLSAILCTLFAFWLLIVYGRNYYLKSQPELADHWAFNFGSSIILMFVTILVLVFMWFVFQDFYALWVGAFIFTALGTRYFFNKGYIYAVSLGLGQALAMCATLGMELSVLSEVSGPMLLVSVIYTGFFFIFALPQWLRILSLATSIYCFFYSTIYHLAVFELEWLSFNFYFITACLLIICMSFIWLSLNSARQQSRIMALAWGILLYFAASEIWTTHLMYYSSMELSELSQDDFIKMLFRFFMPSQWNDFTISFIFYWGIFICCLMALAYRVYQQGFDGVKATKLIFAMALLTVVLLITRVWWPIYLLFIAYFMPSRALLGFCVLMLMHNWLWRFYYYEPLPFDYKAIMCLATGLVSLFCYLLVREAPQTETNEEQNTTKSGKVKFAYLVLLVLTGSVLTSVNMKMMQYNAVLNEGESVILEIEPIDPRSLLQGDYMVLNYAILNNIERQDDFPKKFYALIQRNEQGIVDICRMSDTVPTDFSGCVPNVYLPLKTDGWQTRLPSQDYFFPSGKEKYYSTAAYAEYRFKDGVLLLARLLDEHLKPLTLESVTAEKEKGEEKEE</sequence>
<evidence type="ECO:0000256" key="1">
    <source>
        <dbReference type="SAM" id="Phobius"/>
    </source>
</evidence>
<dbReference type="EMBL" id="QEPN01000008">
    <property type="protein sequence ID" value="RDE70289.1"/>
    <property type="molecule type" value="Genomic_DNA"/>
</dbReference>
<dbReference type="AlphaFoldDB" id="A0A369YIR4"/>
<gene>
    <name evidence="3" type="ORF">DPV93_08925</name>
</gene>
<evidence type="ECO:0000313" key="4">
    <source>
        <dbReference type="Proteomes" id="UP000253872"/>
    </source>
</evidence>
<feature type="transmembrane region" description="Helical" evidence="1">
    <location>
        <begin position="468"/>
        <end position="488"/>
    </location>
</feature>